<keyword evidence="5 8" id="KW-0418">Kinase</keyword>
<evidence type="ECO:0000313" key="16">
    <source>
        <dbReference type="Proteomes" id="UP000198802"/>
    </source>
</evidence>
<keyword evidence="2 8" id="KW-0808">Transferase</keyword>
<dbReference type="NCBIfam" id="NF003921">
    <property type="entry name" value="PRK05443.2-2"/>
    <property type="match status" value="1"/>
</dbReference>
<accession>A0A0S4QKV0</accession>
<feature type="binding site" evidence="8">
    <location>
        <position position="636"/>
    </location>
    <ligand>
        <name>ATP</name>
        <dbReference type="ChEBI" id="CHEBI:30616"/>
    </ligand>
</feature>
<evidence type="ECO:0000256" key="8">
    <source>
        <dbReference type="HAMAP-Rule" id="MF_00347"/>
    </source>
</evidence>
<gene>
    <name evidence="8" type="primary">ppk</name>
    <name evidence="15" type="ORF">Ga0074812_105364</name>
</gene>
<dbReference type="NCBIfam" id="NF003917">
    <property type="entry name" value="PRK05443.1-1"/>
    <property type="match status" value="1"/>
</dbReference>
<reference evidence="16" key="1">
    <citation type="submission" date="2015-11" db="EMBL/GenBank/DDBJ databases">
        <authorList>
            <person name="Varghese N."/>
        </authorList>
    </citation>
    <scope>NUCLEOTIDE SEQUENCE [LARGE SCALE GENOMIC DNA]</scope>
    <source>
        <strain evidence="16">DSM 45899</strain>
    </source>
</reference>
<feature type="active site" description="Phosphohistidine intermediate" evidence="8">
    <location>
        <position position="479"/>
    </location>
</feature>
<protein>
    <recommendedName>
        <fullName evidence="8 9">Polyphosphate kinase</fullName>
        <ecNumber evidence="8 9">2.7.4.1</ecNumber>
    </recommendedName>
    <alternativeName>
        <fullName evidence="8">ATP-polyphosphate phosphotransferase</fullName>
    </alternativeName>
    <alternativeName>
        <fullName evidence="8">Polyphosphoric acid kinase</fullName>
    </alternativeName>
</protein>
<dbReference type="EMBL" id="FAOZ01000005">
    <property type="protein sequence ID" value="CUU55711.1"/>
    <property type="molecule type" value="Genomic_DNA"/>
</dbReference>
<feature type="binding site" evidence="8">
    <location>
        <position position="78"/>
    </location>
    <ligand>
        <name>ATP</name>
        <dbReference type="ChEBI" id="CHEBI:30616"/>
    </ligand>
</feature>
<dbReference type="EC" id="2.7.4.1" evidence="8 9"/>
<evidence type="ECO:0000256" key="9">
    <source>
        <dbReference type="RuleBase" id="RU003800"/>
    </source>
</evidence>
<sequence>MSELVATRSEQPQRKARSALLEPLEAPRAPAPSDLPPGRFINREKSWLDFNARVLALAEDVSTPLLERAKFLAIFASNLDEFYMVRVAGLMRRHATRLAVRSADGLTAREQLDLISRTTAELTARHSRCFTDEVAPSLAHAGITIKLWQQLEAPQRERLRNYFAQQIFPVLTPLAVDPAHPFPYISGLSLNLAVAVREPGGESERFARVKVPPNVPRLIRVDVDESTEGLAGARDDSTACFVPLEEVIAAHLGQLFPGMEVVDSHLFRVTRNADLEVEEDEAEDLLQALERELARRRFGPAVRLEVDADIDDDLLNLLMRELEITEREVHRVRGPLDMSVLWALYDLDRPELKDAPRVPVTHPRLLNDEGEPTDFFSVLREVDVLVHHPYDSFTTSVQRFLEQAAADPNVLAIKQTLYRTSGDSPIVDALVAAAEAGKQVVVLVEIKARFDESANIRWARELERAGCHVVYGLIGLKTHCKICLVVRQERGGLRRYCHVGTGNYNPKTARLYEDIGLLTANPDVGADLTDLFNVLTGYSRQTEYRSLLVAPQHMRDGIIERVEAEIAAAREGRECGIRIKVNSLVDEQLIDALYRASIAGVPIQCLVRGICALRPGVPGLSETVHVRSILGRFLEHSRVLEFVSAGEFWIGSADMMHRNLDRRIEALVRVPHAERQAAVRGMLDHAFSDQVSAWVLAPDGRWERHTTSADDVALSDYQHDLMARAVERGRR</sequence>
<evidence type="ECO:0000256" key="10">
    <source>
        <dbReference type="SAM" id="MobiDB-lite"/>
    </source>
</evidence>
<dbReference type="Gene3D" id="3.30.1840.10">
    <property type="entry name" value="Polyphosphate kinase middle domain"/>
    <property type="match status" value="1"/>
</dbReference>
<organism evidence="15 16">
    <name type="scientific">Parafrankia irregularis</name>
    <dbReference type="NCBI Taxonomy" id="795642"/>
    <lineage>
        <taxon>Bacteria</taxon>
        <taxon>Bacillati</taxon>
        <taxon>Actinomycetota</taxon>
        <taxon>Actinomycetes</taxon>
        <taxon>Frankiales</taxon>
        <taxon>Frankiaceae</taxon>
        <taxon>Parafrankia</taxon>
    </lineage>
</organism>
<dbReference type="Gene3D" id="1.20.58.310">
    <property type="entry name" value="Polyphosphate kinase N-terminal domain"/>
    <property type="match status" value="1"/>
</dbReference>
<evidence type="ECO:0000313" key="15">
    <source>
        <dbReference type="EMBL" id="CUU55711.1"/>
    </source>
</evidence>
<dbReference type="SUPFAM" id="SSF56024">
    <property type="entry name" value="Phospholipase D/nuclease"/>
    <property type="match status" value="2"/>
</dbReference>
<evidence type="ECO:0000259" key="14">
    <source>
        <dbReference type="Pfam" id="PF17941"/>
    </source>
</evidence>
<dbReference type="Pfam" id="PF13089">
    <property type="entry name" value="PP_kinase_N"/>
    <property type="match status" value="1"/>
</dbReference>
<dbReference type="GO" id="GO:0046872">
    <property type="term" value="F:metal ion binding"/>
    <property type="evidence" value="ECO:0007669"/>
    <property type="project" value="UniProtKB-KW"/>
</dbReference>
<dbReference type="Pfam" id="PF02503">
    <property type="entry name" value="PP_kinase"/>
    <property type="match status" value="1"/>
</dbReference>
<feature type="domain" description="Polyphosphate kinase N-terminal" evidence="12">
    <location>
        <begin position="40"/>
        <end position="145"/>
    </location>
</feature>
<dbReference type="NCBIfam" id="TIGR03705">
    <property type="entry name" value="poly_P_kin"/>
    <property type="match status" value="1"/>
</dbReference>
<dbReference type="AlphaFoldDB" id="A0A0S4QKV0"/>
<name>A0A0S4QKV0_9ACTN</name>
<dbReference type="SUPFAM" id="SSF140356">
    <property type="entry name" value="PPK N-terminal domain-like"/>
    <property type="match status" value="1"/>
</dbReference>
<evidence type="ECO:0000256" key="7">
    <source>
        <dbReference type="ARBA" id="ARBA00022842"/>
    </source>
</evidence>
<comment type="cofactor">
    <cofactor evidence="8">
        <name>Mg(2+)</name>
        <dbReference type="ChEBI" id="CHEBI:18420"/>
    </cofactor>
</comment>
<dbReference type="SUPFAM" id="SSF143724">
    <property type="entry name" value="PHP14-like"/>
    <property type="match status" value="1"/>
</dbReference>
<dbReference type="Pfam" id="PF17941">
    <property type="entry name" value="PP_kinase_C_1"/>
    <property type="match status" value="1"/>
</dbReference>
<dbReference type="InterPro" id="IPR024953">
    <property type="entry name" value="PP_kinase_middle"/>
</dbReference>
<keyword evidence="6 8" id="KW-0067">ATP-binding</keyword>
<evidence type="ECO:0000256" key="6">
    <source>
        <dbReference type="ARBA" id="ARBA00022840"/>
    </source>
</evidence>
<dbReference type="GO" id="GO:0005524">
    <property type="term" value="F:ATP binding"/>
    <property type="evidence" value="ECO:0007669"/>
    <property type="project" value="UniProtKB-KW"/>
</dbReference>
<dbReference type="InterPro" id="IPR041108">
    <property type="entry name" value="PP_kinase_C_1"/>
</dbReference>
<feature type="binding site" evidence="8">
    <location>
        <position position="512"/>
    </location>
    <ligand>
        <name>ATP</name>
        <dbReference type="ChEBI" id="CHEBI:30616"/>
    </ligand>
</feature>
<dbReference type="InterPro" id="IPR003414">
    <property type="entry name" value="PP_kinase"/>
</dbReference>
<dbReference type="GO" id="GO:0009358">
    <property type="term" value="C:polyphosphate kinase complex"/>
    <property type="evidence" value="ECO:0007669"/>
    <property type="project" value="InterPro"/>
</dbReference>
<feature type="binding site" evidence="8">
    <location>
        <position position="449"/>
    </location>
    <ligand>
        <name>Mg(2+)</name>
        <dbReference type="ChEBI" id="CHEBI:18420"/>
    </ligand>
</feature>
<dbReference type="InterPro" id="IPR036830">
    <property type="entry name" value="PP_kinase_middle_dom_sf"/>
</dbReference>
<dbReference type="InterPro" id="IPR025200">
    <property type="entry name" value="PPK_C_dom2"/>
</dbReference>
<feature type="domain" description="Polyphosphate kinase C-terminal" evidence="13">
    <location>
        <begin position="547"/>
        <end position="708"/>
    </location>
</feature>
<comment type="PTM">
    <text evidence="8 9">An intermediate of this reaction is the autophosphorylated ppk in which a phosphate is covalently linked to a histidine residue through a N-P bond.</text>
</comment>
<dbReference type="CDD" id="cd09165">
    <property type="entry name" value="PLDc_PaPPK1_C1_like"/>
    <property type="match status" value="1"/>
</dbReference>
<dbReference type="InterPro" id="IPR036832">
    <property type="entry name" value="PPK_N_dom_sf"/>
</dbReference>
<feature type="domain" description="Polyphosphate kinase middle" evidence="11">
    <location>
        <begin position="155"/>
        <end position="344"/>
    </location>
</feature>
<dbReference type="GO" id="GO:0008976">
    <property type="term" value="F:polyphosphate kinase activity"/>
    <property type="evidence" value="ECO:0007669"/>
    <property type="project" value="UniProtKB-UniRule"/>
</dbReference>
<dbReference type="PANTHER" id="PTHR30218:SF0">
    <property type="entry name" value="POLYPHOSPHATE KINASE"/>
    <property type="match status" value="1"/>
</dbReference>
<keyword evidence="4 8" id="KW-0547">Nucleotide-binding</keyword>
<evidence type="ECO:0000256" key="3">
    <source>
        <dbReference type="ARBA" id="ARBA00022723"/>
    </source>
</evidence>
<evidence type="ECO:0000256" key="5">
    <source>
        <dbReference type="ARBA" id="ARBA00022777"/>
    </source>
</evidence>
<dbReference type="PANTHER" id="PTHR30218">
    <property type="entry name" value="POLYPHOSPHATE KINASE"/>
    <property type="match status" value="1"/>
</dbReference>
<keyword evidence="3 8" id="KW-0479">Metal-binding</keyword>
<dbReference type="HAMAP" id="MF_00347">
    <property type="entry name" value="Polyphosphate_kinase"/>
    <property type="match status" value="1"/>
</dbReference>
<dbReference type="GO" id="GO:0006799">
    <property type="term" value="P:polyphosphate biosynthetic process"/>
    <property type="evidence" value="ECO:0007669"/>
    <property type="project" value="UniProtKB-UniRule"/>
</dbReference>
<comment type="catalytic activity">
    <reaction evidence="8 9">
        <text>[phosphate](n) + ATP = [phosphate](n+1) + ADP</text>
        <dbReference type="Rhea" id="RHEA:19573"/>
        <dbReference type="Rhea" id="RHEA-COMP:9859"/>
        <dbReference type="Rhea" id="RHEA-COMP:14280"/>
        <dbReference type="ChEBI" id="CHEBI:16838"/>
        <dbReference type="ChEBI" id="CHEBI:30616"/>
        <dbReference type="ChEBI" id="CHEBI:456216"/>
        <dbReference type="EC" id="2.7.4.1"/>
    </reaction>
</comment>
<dbReference type="NCBIfam" id="NF003918">
    <property type="entry name" value="PRK05443.1-2"/>
    <property type="match status" value="1"/>
</dbReference>
<evidence type="ECO:0000259" key="13">
    <source>
        <dbReference type="Pfam" id="PF13090"/>
    </source>
</evidence>
<keyword evidence="7 8" id="KW-0460">Magnesium</keyword>
<evidence type="ECO:0000259" key="11">
    <source>
        <dbReference type="Pfam" id="PF02503"/>
    </source>
</evidence>
<feature type="compositionally biased region" description="Low complexity" evidence="10">
    <location>
        <begin position="19"/>
        <end position="28"/>
    </location>
</feature>
<evidence type="ECO:0000256" key="4">
    <source>
        <dbReference type="ARBA" id="ARBA00022741"/>
    </source>
</evidence>
<dbReference type="Gene3D" id="3.30.870.10">
    <property type="entry name" value="Endonuclease Chain A"/>
    <property type="match status" value="2"/>
</dbReference>
<keyword evidence="1 8" id="KW-0597">Phosphoprotein</keyword>
<evidence type="ECO:0000256" key="2">
    <source>
        <dbReference type="ARBA" id="ARBA00022679"/>
    </source>
</evidence>
<evidence type="ECO:0000256" key="1">
    <source>
        <dbReference type="ARBA" id="ARBA00022553"/>
    </source>
</evidence>
<feature type="binding site" evidence="8">
    <location>
        <position position="608"/>
    </location>
    <ligand>
        <name>ATP</name>
        <dbReference type="ChEBI" id="CHEBI:30616"/>
    </ligand>
</feature>
<proteinExistence type="inferred from homology"/>
<feature type="domain" description="Polyphosphate kinase C-terminal" evidence="14">
    <location>
        <begin position="375"/>
        <end position="540"/>
    </location>
</feature>
<dbReference type="PIRSF" id="PIRSF015589">
    <property type="entry name" value="PP_kinase"/>
    <property type="match status" value="1"/>
</dbReference>
<feature type="binding site" evidence="8">
    <location>
        <position position="419"/>
    </location>
    <ligand>
        <name>Mg(2+)</name>
        <dbReference type="ChEBI" id="CHEBI:18420"/>
    </ligand>
</feature>
<comment type="function">
    <text evidence="8 9">Catalyzes the reversible transfer of the terminal phosphate of ATP to form a long-chain polyphosphate (polyP).</text>
</comment>
<feature type="region of interest" description="Disordered" evidence="10">
    <location>
        <begin position="1"/>
        <end position="37"/>
    </location>
</feature>
<dbReference type="Pfam" id="PF13090">
    <property type="entry name" value="PP_kinase_C"/>
    <property type="match status" value="1"/>
</dbReference>
<comment type="similarity">
    <text evidence="8 9">Belongs to the polyphosphate kinase 1 (PPK1) family.</text>
</comment>
<dbReference type="Proteomes" id="UP000198802">
    <property type="component" value="Unassembled WGS sequence"/>
</dbReference>
<keyword evidence="16" id="KW-1185">Reference proteome</keyword>
<dbReference type="RefSeq" id="WP_091274529.1">
    <property type="nucleotide sequence ID" value="NZ_FAOZ01000005.1"/>
</dbReference>
<dbReference type="FunFam" id="3.30.870.10:FF:000001">
    <property type="entry name" value="Polyphosphate kinase"/>
    <property type="match status" value="1"/>
</dbReference>
<dbReference type="InterPro" id="IPR025198">
    <property type="entry name" value="PPK_N_dom"/>
</dbReference>
<dbReference type="NCBIfam" id="NF003922">
    <property type="entry name" value="PRK05443.2-3"/>
    <property type="match status" value="1"/>
</dbReference>
<evidence type="ECO:0000259" key="12">
    <source>
        <dbReference type="Pfam" id="PF13089"/>
    </source>
</evidence>